<dbReference type="PANTHER" id="PTHR24148">
    <property type="entry name" value="ANKYRIN REPEAT DOMAIN-CONTAINING PROTEIN 39 HOMOLOG-RELATED"/>
    <property type="match status" value="1"/>
</dbReference>
<dbReference type="EMBL" id="JAQQWL010000006">
    <property type="protein sequence ID" value="KAK8069924.1"/>
    <property type="molecule type" value="Genomic_DNA"/>
</dbReference>
<accession>A0ABR1VFC3</accession>
<comment type="caution">
    <text evidence="1">The sequence shown here is derived from an EMBL/GenBank/DDBJ whole genome shotgun (WGS) entry which is preliminary data.</text>
</comment>
<dbReference type="RefSeq" id="XP_066717218.1">
    <property type="nucleotide sequence ID" value="XM_066857949.1"/>
</dbReference>
<sequence>MPISPELSGDNLYAPLNPATLEVRFLKLQPGTFDQAIHCDLQACPLGHHPKYETLSYVWGDASVKKPVYVNGHLVQRRDSLPTLLLDTRGRQCTNIRDRIYGLYAFSPRLQEVYPVNYNKPSCVVMYESTAAGIWESRMFLYTSFALHMAQPIGVSIPSWALDFTQPFGSPTRIPMLFVPETTEPGYSFLEPKACVLNRAILRLPAHVMGTCSSLLQLNHDQTELAGELSRLLKKTDEYHMRIWLALASFIDLDKVTLNYLLLQSMLQYFSQQPSQRGEGTFDWGISPEVFEMAILHPLAGKSVTLLDAVAQYREEQRAPSVACIVSGSAFQGDLIVLPASHRPVMALRRSQPPQTVAPGSDAYFTPWLGWCGLKDMGDDGKRLVAATRSMEHTDFVIQ</sequence>
<dbReference type="GeneID" id="92091012"/>
<dbReference type="PANTHER" id="PTHR24148:SF64">
    <property type="entry name" value="HETEROKARYON INCOMPATIBILITY DOMAIN-CONTAINING PROTEIN"/>
    <property type="match status" value="1"/>
</dbReference>
<evidence type="ECO:0008006" key="3">
    <source>
        <dbReference type="Google" id="ProtNLM"/>
    </source>
</evidence>
<gene>
    <name evidence="1" type="ORF">PG994_006540</name>
</gene>
<keyword evidence="2" id="KW-1185">Reference proteome</keyword>
<evidence type="ECO:0000313" key="2">
    <source>
        <dbReference type="Proteomes" id="UP001480595"/>
    </source>
</evidence>
<protein>
    <recommendedName>
        <fullName evidence="3">Heterokaryon incompatibility domain-containing protein</fullName>
    </recommendedName>
</protein>
<proteinExistence type="predicted"/>
<evidence type="ECO:0000313" key="1">
    <source>
        <dbReference type="EMBL" id="KAK8069924.1"/>
    </source>
</evidence>
<organism evidence="1 2">
    <name type="scientific">Apiospora phragmitis</name>
    <dbReference type="NCBI Taxonomy" id="2905665"/>
    <lineage>
        <taxon>Eukaryota</taxon>
        <taxon>Fungi</taxon>
        <taxon>Dikarya</taxon>
        <taxon>Ascomycota</taxon>
        <taxon>Pezizomycotina</taxon>
        <taxon>Sordariomycetes</taxon>
        <taxon>Xylariomycetidae</taxon>
        <taxon>Amphisphaeriales</taxon>
        <taxon>Apiosporaceae</taxon>
        <taxon>Apiospora</taxon>
    </lineage>
</organism>
<dbReference type="InterPro" id="IPR052895">
    <property type="entry name" value="HetReg/Transcr_Mod"/>
</dbReference>
<dbReference type="Proteomes" id="UP001480595">
    <property type="component" value="Unassembled WGS sequence"/>
</dbReference>
<name>A0ABR1VFC3_9PEZI</name>
<reference evidence="1 2" key="1">
    <citation type="submission" date="2023-01" db="EMBL/GenBank/DDBJ databases">
        <title>Analysis of 21 Apiospora genomes using comparative genomics revels a genus with tremendous synthesis potential of carbohydrate active enzymes and secondary metabolites.</title>
        <authorList>
            <person name="Sorensen T."/>
        </authorList>
    </citation>
    <scope>NUCLEOTIDE SEQUENCE [LARGE SCALE GENOMIC DNA]</scope>
    <source>
        <strain evidence="1 2">CBS 135458</strain>
    </source>
</reference>